<evidence type="ECO:0000256" key="1">
    <source>
        <dbReference type="SAM" id="Phobius"/>
    </source>
</evidence>
<name>A0ABV2R570_9HYPH</name>
<reference evidence="2 3" key="1">
    <citation type="submission" date="2024-06" db="EMBL/GenBank/DDBJ databases">
        <title>Sorghum-associated microbial communities from plants grown in Nebraska, USA.</title>
        <authorList>
            <person name="Schachtman D."/>
        </authorList>
    </citation>
    <scope>NUCLEOTIDE SEQUENCE [LARGE SCALE GENOMIC DNA]</scope>
    <source>
        <strain evidence="2 3">3207</strain>
    </source>
</reference>
<comment type="caution">
    <text evidence="2">The sequence shown here is derived from an EMBL/GenBank/DDBJ whole genome shotgun (WGS) entry which is preliminary data.</text>
</comment>
<dbReference type="EMBL" id="JBEPSM010000003">
    <property type="protein sequence ID" value="MET4635785.1"/>
    <property type="molecule type" value="Genomic_DNA"/>
</dbReference>
<protein>
    <submittedName>
        <fullName evidence="2">Uncharacterized protein</fullName>
    </submittedName>
</protein>
<feature type="transmembrane region" description="Helical" evidence="1">
    <location>
        <begin position="20"/>
        <end position="44"/>
    </location>
</feature>
<sequence length="71" mass="7463">MSLAPSLPGARPRRPNWKWISIAIASIGVAVLVGANVHLVYVALRSQPDCVPHARDASDPGDGFRAAKSAC</sequence>
<keyword evidence="3" id="KW-1185">Reference proteome</keyword>
<accession>A0ABV2R570</accession>
<proteinExistence type="predicted"/>
<keyword evidence="1" id="KW-0472">Membrane</keyword>
<gene>
    <name evidence="2" type="ORF">ABIE08_003736</name>
</gene>
<dbReference type="Proteomes" id="UP001549321">
    <property type="component" value="Unassembled WGS sequence"/>
</dbReference>
<keyword evidence="1" id="KW-1133">Transmembrane helix</keyword>
<dbReference type="RefSeq" id="WP_354553335.1">
    <property type="nucleotide sequence ID" value="NZ_JBEPSM010000003.1"/>
</dbReference>
<organism evidence="2 3">
    <name type="scientific">Kaistia defluvii</name>
    <dbReference type="NCBI Taxonomy" id="410841"/>
    <lineage>
        <taxon>Bacteria</taxon>
        <taxon>Pseudomonadati</taxon>
        <taxon>Pseudomonadota</taxon>
        <taxon>Alphaproteobacteria</taxon>
        <taxon>Hyphomicrobiales</taxon>
        <taxon>Kaistiaceae</taxon>
        <taxon>Kaistia</taxon>
    </lineage>
</organism>
<evidence type="ECO:0000313" key="2">
    <source>
        <dbReference type="EMBL" id="MET4635785.1"/>
    </source>
</evidence>
<keyword evidence="1" id="KW-0812">Transmembrane</keyword>
<evidence type="ECO:0000313" key="3">
    <source>
        <dbReference type="Proteomes" id="UP001549321"/>
    </source>
</evidence>